<name>A0A6J5PMC6_9CAUD</name>
<dbReference type="EMBL" id="LR796779">
    <property type="protein sequence ID" value="CAB4165984.1"/>
    <property type="molecule type" value="Genomic_DNA"/>
</dbReference>
<protein>
    <submittedName>
        <fullName evidence="2">Uncharacterized protein</fullName>
    </submittedName>
</protein>
<accession>A0A6J5PMC6</accession>
<organism evidence="2">
    <name type="scientific">uncultured Caudovirales phage</name>
    <dbReference type="NCBI Taxonomy" id="2100421"/>
    <lineage>
        <taxon>Viruses</taxon>
        <taxon>Duplodnaviria</taxon>
        <taxon>Heunggongvirae</taxon>
        <taxon>Uroviricota</taxon>
        <taxon>Caudoviricetes</taxon>
        <taxon>Peduoviridae</taxon>
        <taxon>Maltschvirus</taxon>
        <taxon>Maltschvirus maltsch</taxon>
    </lineage>
</organism>
<sequence length="62" mass="7116">MQEEKVPFGGNLQVPSDDCEEAFFALYPDFFYEGSTSLMLWTQAWQAALDYAESKRPLIYLG</sequence>
<dbReference type="EMBL" id="LR796891">
    <property type="protein sequence ID" value="CAB4173030.1"/>
    <property type="molecule type" value="Genomic_DNA"/>
</dbReference>
<dbReference type="EMBL" id="LR797482">
    <property type="protein sequence ID" value="CAB4219527.1"/>
    <property type="molecule type" value="Genomic_DNA"/>
</dbReference>
<proteinExistence type="predicted"/>
<reference evidence="2" key="1">
    <citation type="submission" date="2020-05" db="EMBL/GenBank/DDBJ databases">
        <authorList>
            <person name="Chiriac C."/>
            <person name="Salcher M."/>
            <person name="Ghai R."/>
            <person name="Kavagutti S V."/>
        </authorList>
    </citation>
    <scope>NUCLEOTIDE SEQUENCE</scope>
</reference>
<evidence type="ECO:0000313" key="4">
    <source>
        <dbReference type="EMBL" id="CAB4219527.1"/>
    </source>
</evidence>
<gene>
    <name evidence="3" type="ORF">UFOVP1019_22</name>
    <name evidence="4" type="ORF">UFOVP1618_56</name>
    <name evidence="1" type="ORF">UFOVP846_4</name>
    <name evidence="2" type="ORF">UFOVP940_24</name>
</gene>
<evidence type="ECO:0000313" key="2">
    <source>
        <dbReference type="EMBL" id="CAB4173030.1"/>
    </source>
</evidence>
<dbReference type="EMBL" id="LR796969">
    <property type="protein sequence ID" value="CAB4178621.1"/>
    <property type="molecule type" value="Genomic_DNA"/>
</dbReference>
<evidence type="ECO:0000313" key="1">
    <source>
        <dbReference type="EMBL" id="CAB4165984.1"/>
    </source>
</evidence>
<evidence type="ECO:0000313" key="3">
    <source>
        <dbReference type="EMBL" id="CAB4178621.1"/>
    </source>
</evidence>